<name>A0A2M7E866_9BACT</name>
<dbReference type="InterPro" id="IPR029056">
    <property type="entry name" value="Ribokinase-like"/>
</dbReference>
<sequence>MKGDVACLGIIVADLVTNPVESLPEKGKLSLVKNIQLHTGGCATNTGFALAKLGLKVSILGKIGKDALGDFIFRQSQFIGTDTTGLIQDRKSNTSSTIVMVSKDGERSFLHSLGANAEFNLNDINFNLIKKYKILHYAGGFLMPKLDGKPIASLLRKARSSGIVTSLDTAWDAKGSWMKLLEPTLAHLDIFLPSIEEARMITGKKTPESISSFLLKYGMKIVGLKMGKKGCFLQKQGKPGIYLPAFSVKTLDTTGAGDAWVAGFLTGFIKGWDLKKIGRFANAVGALSTTSFGATEGIKSLKKTLKFVGHCEER</sequence>
<protein>
    <submittedName>
        <fullName evidence="4">Carbohydrate kinase</fullName>
    </submittedName>
</protein>
<organism evidence="4 5">
    <name type="scientific">bacterium (Candidatus Ratteibacteria) CG01_land_8_20_14_3_00_40_19</name>
    <dbReference type="NCBI Taxonomy" id="2014290"/>
    <lineage>
        <taxon>Bacteria</taxon>
        <taxon>Candidatus Ratteibacteria</taxon>
    </lineage>
</organism>
<dbReference type="GO" id="GO:0005829">
    <property type="term" value="C:cytosol"/>
    <property type="evidence" value="ECO:0007669"/>
    <property type="project" value="TreeGrafter"/>
</dbReference>
<evidence type="ECO:0000256" key="2">
    <source>
        <dbReference type="ARBA" id="ARBA00022777"/>
    </source>
</evidence>
<dbReference type="Proteomes" id="UP000228886">
    <property type="component" value="Unassembled WGS sequence"/>
</dbReference>
<evidence type="ECO:0000313" key="4">
    <source>
        <dbReference type="EMBL" id="PIV63904.1"/>
    </source>
</evidence>
<reference evidence="5" key="1">
    <citation type="submission" date="2017-09" db="EMBL/GenBank/DDBJ databases">
        <title>Depth-based differentiation of microbial function through sediment-hosted aquifers and enrichment of novel symbionts in the deep terrestrial subsurface.</title>
        <authorList>
            <person name="Probst A.J."/>
            <person name="Ladd B."/>
            <person name="Jarett J.K."/>
            <person name="Geller-Mcgrath D.E."/>
            <person name="Sieber C.M.K."/>
            <person name="Emerson J.B."/>
            <person name="Anantharaman K."/>
            <person name="Thomas B.C."/>
            <person name="Malmstrom R."/>
            <person name="Stieglmeier M."/>
            <person name="Klingl A."/>
            <person name="Woyke T."/>
            <person name="Ryan C.M."/>
            <person name="Banfield J.F."/>
        </authorList>
    </citation>
    <scope>NUCLEOTIDE SEQUENCE [LARGE SCALE GENOMIC DNA]</scope>
</reference>
<dbReference type="PANTHER" id="PTHR10584">
    <property type="entry name" value="SUGAR KINASE"/>
    <property type="match status" value="1"/>
</dbReference>
<dbReference type="Gene3D" id="3.40.1190.20">
    <property type="match status" value="1"/>
</dbReference>
<evidence type="ECO:0000313" key="5">
    <source>
        <dbReference type="Proteomes" id="UP000228886"/>
    </source>
</evidence>
<proteinExistence type="predicted"/>
<dbReference type="InterPro" id="IPR002173">
    <property type="entry name" value="Carboh/pur_kinase_PfkB_CS"/>
</dbReference>
<feature type="domain" description="Carbohydrate kinase PfkB" evidence="3">
    <location>
        <begin position="4"/>
        <end position="298"/>
    </location>
</feature>
<dbReference type="CDD" id="cd01166">
    <property type="entry name" value="KdgK"/>
    <property type="match status" value="1"/>
</dbReference>
<dbReference type="SUPFAM" id="SSF53613">
    <property type="entry name" value="Ribokinase-like"/>
    <property type="match status" value="1"/>
</dbReference>
<dbReference type="EMBL" id="PETL01000234">
    <property type="protein sequence ID" value="PIV63904.1"/>
    <property type="molecule type" value="Genomic_DNA"/>
</dbReference>
<dbReference type="InterPro" id="IPR011611">
    <property type="entry name" value="PfkB_dom"/>
</dbReference>
<comment type="caution">
    <text evidence="4">The sequence shown here is derived from an EMBL/GenBank/DDBJ whole genome shotgun (WGS) entry which is preliminary data.</text>
</comment>
<dbReference type="AlphaFoldDB" id="A0A2M7E866"/>
<accession>A0A2M7E866</accession>
<evidence type="ECO:0000259" key="3">
    <source>
        <dbReference type="Pfam" id="PF00294"/>
    </source>
</evidence>
<dbReference type="PROSITE" id="PS00584">
    <property type="entry name" value="PFKB_KINASES_2"/>
    <property type="match status" value="1"/>
</dbReference>
<gene>
    <name evidence="4" type="ORF">COS11_04965</name>
</gene>
<dbReference type="Pfam" id="PF00294">
    <property type="entry name" value="PfkB"/>
    <property type="match status" value="1"/>
</dbReference>
<dbReference type="GO" id="GO:0016301">
    <property type="term" value="F:kinase activity"/>
    <property type="evidence" value="ECO:0007669"/>
    <property type="project" value="UniProtKB-KW"/>
</dbReference>
<dbReference type="PANTHER" id="PTHR10584:SF166">
    <property type="entry name" value="RIBOKINASE"/>
    <property type="match status" value="1"/>
</dbReference>
<evidence type="ECO:0000256" key="1">
    <source>
        <dbReference type="ARBA" id="ARBA00022679"/>
    </source>
</evidence>
<keyword evidence="1" id="KW-0808">Transferase</keyword>
<keyword evidence="2 4" id="KW-0418">Kinase</keyword>